<dbReference type="PANTHER" id="PTHR42909">
    <property type="entry name" value="ZGC:136858"/>
    <property type="match status" value="1"/>
</dbReference>
<comment type="catalytic activity">
    <reaction evidence="6">
        <text>D-ribose 5-phosphate + uracil = psi-UMP + H2O</text>
        <dbReference type="Rhea" id="RHEA:18337"/>
        <dbReference type="ChEBI" id="CHEBI:15377"/>
        <dbReference type="ChEBI" id="CHEBI:17568"/>
        <dbReference type="ChEBI" id="CHEBI:58380"/>
        <dbReference type="ChEBI" id="CHEBI:78346"/>
        <dbReference type="EC" id="4.2.1.70"/>
    </reaction>
</comment>
<evidence type="ECO:0000256" key="1">
    <source>
        <dbReference type="ARBA" id="ARBA00022723"/>
    </source>
</evidence>
<comment type="subunit">
    <text evidence="6">Homotrimer.</text>
</comment>
<evidence type="ECO:0000256" key="3">
    <source>
        <dbReference type="ARBA" id="ARBA00023211"/>
    </source>
</evidence>
<dbReference type="RefSeq" id="WP_223073747.1">
    <property type="nucleotide sequence ID" value="NZ_JADMNK010000001.1"/>
</dbReference>
<feature type="binding site" evidence="6">
    <location>
        <begin position="147"/>
        <end position="149"/>
    </location>
    <ligand>
        <name>substrate</name>
    </ligand>
</feature>
<keyword evidence="1 6" id="KW-0479">Metal-binding</keyword>
<comment type="caution">
    <text evidence="7">The sequence shown here is derived from an EMBL/GenBank/DDBJ whole genome shotgun (WGS) entry which is preliminary data.</text>
</comment>
<comment type="function">
    <text evidence="6">Catalyzes the reversible cleavage of pseudouridine 5'-phosphate (PsiMP) to ribose 5-phosphate and uracil. Functions biologically in the cleavage direction, as part of a pseudouridine degradation pathway.</text>
</comment>
<keyword evidence="8" id="KW-1185">Reference proteome</keyword>
<organism evidence="7 8">
    <name type="scientific">Leclercia barmai</name>
    <dbReference type="NCBI Taxonomy" id="2785629"/>
    <lineage>
        <taxon>Bacteria</taxon>
        <taxon>Pseudomonadati</taxon>
        <taxon>Pseudomonadota</taxon>
        <taxon>Gammaproteobacteria</taxon>
        <taxon>Enterobacterales</taxon>
        <taxon>Enterobacteriaceae</taxon>
        <taxon>Leclercia</taxon>
    </lineage>
</organism>
<keyword evidence="4 6" id="KW-0456">Lyase</keyword>
<accession>A0ABS7RQA6</accession>
<dbReference type="Gene3D" id="3.40.1790.10">
    <property type="entry name" value="Indigoidine synthase domain"/>
    <property type="match status" value="1"/>
</dbReference>
<dbReference type="InterPro" id="IPR022830">
    <property type="entry name" value="Indigdn_synthA-like"/>
</dbReference>
<name>A0ABS7RQA6_9ENTR</name>
<feature type="active site" description="Nucleophile" evidence="6">
    <location>
        <position position="166"/>
    </location>
</feature>
<dbReference type="SUPFAM" id="SSF110581">
    <property type="entry name" value="Indigoidine synthase A-like"/>
    <property type="match status" value="1"/>
</dbReference>
<sequence>MSELNLSAEFLQISPEVQDALNNNKPVVALESTIISHGMPFPQNAQTALEVEDAIRQQGVIPATIAIIHGVMKVGLSKEEIELLGREGHAVTKVSRRDLPFVVAAGINGATTVASTMIIAAMAGIKVFATGGIGGVHRGAEHTFDISADLQELAKTNVAVVCAGAKSILDLGLTTEYLETNGVPLIGYQTQSLPAFFCRTSPFEVSIRLDSAEAIARAMAVKWQTGLNGGLVVANPIPEQFAMPEETINAAIDQAVKEAEEQGVTGKASTPFLLARVAELTGGDSLKSNIQLVFNNARLACDIAKSYQRLA</sequence>
<feature type="active site" description="Proton donor" evidence="6">
    <location>
        <position position="31"/>
    </location>
</feature>
<dbReference type="EC" id="4.2.1.70" evidence="6"/>
<comment type="similarity">
    <text evidence="6">Belongs to the pseudouridine-5'-phosphate glycosidase family.</text>
</comment>
<feature type="binding site" evidence="6">
    <location>
        <position position="93"/>
    </location>
    <ligand>
        <name>substrate</name>
    </ligand>
</feature>
<dbReference type="InterPro" id="IPR007342">
    <property type="entry name" value="PsuG"/>
</dbReference>
<evidence type="ECO:0000313" key="7">
    <source>
        <dbReference type="EMBL" id="MBZ0056532.1"/>
    </source>
</evidence>
<dbReference type="Pfam" id="PF04227">
    <property type="entry name" value="Indigoidine_A"/>
    <property type="match status" value="1"/>
</dbReference>
<evidence type="ECO:0000256" key="5">
    <source>
        <dbReference type="ARBA" id="ARBA00023295"/>
    </source>
</evidence>
<reference evidence="7 8" key="1">
    <citation type="submission" date="2020-11" db="EMBL/GenBank/DDBJ databases">
        <title>Draft Genome of Enterobacter sp. strain EMC7.</title>
        <authorList>
            <person name="Barman P."/>
            <person name="Sinha S."/>
            <person name="Sen S."/>
            <person name="Chakraborty R."/>
        </authorList>
    </citation>
    <scope>NUCLEOTIDE SEQUENCE [LARGE SCALE GENOMIC DNA]</scope>
    <source>
        <strain evidence="7 8">EMC7</strain>
    </source>
</reference>
<evidence type="ECO:0000256" key="2">
    <source>
        <dbReference type="ARBA" id="ARBA00022801"/>
    </source>
</evidence>
<dbReference type="EMBL" id="JADMNK010000001">
    <property type="protein sequence ID" value="MBZ0056532.1"/>
    <property type="molecule type" value="Genomic_DNA"/>
</dbReference>
<gene>
    <name evidence="6" type="primary">psuG</name>
    <name evidence="7" type="ORF">ITX56_01635</name>
</gene>
<proteinExistence type="inferred from homology"/>
<keyword evidence="5 6" id="KW-0326">Glycosidase</keyword>
<evidence type="ECO:0000256" key="6">
    <source>
        <dbReference type="HAMAP-Rule" id="MF_01876"/>
    </source>
</evidence>
<keyword evidence="2 6" id="KW-0378">Hydrolase</keyword>
<dbReference type="PANTHER" id="PTHR42909:SF1">
    <property type="entry name" value="CARBOHYDRATE KINASE PFKB DOMAIN-CONTAINING PROTEIN"/>
    <property type="match status" value="1"/>
</dbReference>
<feature type="binding site" evidence="6">
    <location>
        <position position="145"/>
    </location>
    <ligand>
        <name>Mn(2+)</name>
        <dbReference type="ChEBI" id="CHEBI:29035"/>
    </ligand>
</feature>
<evidence type="ECO:0000256" key="4">
    <source>
        <dbReference type="ARBA" id="ARBA00023239"/>
    </source>
</evidence>
<feature type="binding site" evidence="6">
    <location>
        <position position="113"/>
    </location>
    <ligand>
        <name>substrate</name>
    </ligand>
</feature>
<protein>
    <recommendedName>
        <fullName evidence="6">Pseudouridine-5'-phosphate glycosidase</fullName>
        <shortName evidence="6">PsiMP glycosidase</shortName>
        <ecNumber evidence="6">4.2.1.70</ecNumber>
    </recommendedName>
</protein>
<dbReference type="Proteomes" id="UP000706580">
    <property type="component" value="Unassembled WGS sequence"/>
</dbReference>
<comment type="cofactor">
    <cofactor evidence="6">
        <name>Mn(2+)</name>
        <dbReference type="ChEBI" id="CHEBI:29035"/>
    </cofactor>
    <text evidence="6">Binds 1 Mn(2+) ion per subunit.</text>
</comment>
<evidence type="ECO:0000313" key="8">
    <source>
        <dbReference type="Proteomes" id="UP000706580"/>
    </source>
</evidence>
<dbReference type="GO" id="GO:0016798">
    <property type="term" value="F:hydrolase activity, acting on glycosyl bonds"/>
    <property type="evidence" value="ECO:0007669"/>
    <property type="project" value="UniProtKB-KW"/>
</dbReference>
<keyword evidence="3 6" id="KW-0464">Manganese</keyword>
<dbReference type="HAMAP" id="MF_01876">
    <property type="entry name" value="PsiMP_glycosidase"/>
    <property type="match status" value="1"/>
</dbReference>